<dbReference type="InterPro" id="IPR050583">
    <property type="entry name" value="Mycobacterial_A85_antigen"/>
</dbReference>
<proteinExistence type="predicted"/>
<dbReference type="SUPFAM" id="SSF53474">
    <property type="entry name" value="alpha/beta-Hydrolases"/>
    <property type="match status" value="1"/>
</dbReference>
<reference evidence="1" key="1">
    <citation type="submission" date="2021-10" db="EMBL/GenBank/DDBJ databases">
        <title>Anaerobic single-cell dispensing facilitates the cultivation of human gut bacteria.</title>
        <authorList>
            <person name="Afrizal A."/>
        </authorList>
    </citation>
    <scope>NUCLEOTIDE SEQUENCE</scope>
    <source>
        <strain evidence="1">CLA-AA-H274</strain>
    </source>
</reference>
<dbReference type="EMBL" id="JAJEPU010000001">
    <property type="protein sequence ID" value="MCC2163309.1"/>
    <property type="molecule type" value="Genomic_DNA"/>
</dbReference>
<dbReference type="InterPro" id="IPR029058">
    <property type="entry name" value="AB_hydrolase_fold"/>
</dbReference>
<sequence>MRGFEGKRMKIETLNFCITPLDREVKVRVFTPDGYESGEKQYPVLYVNDGQDLFCDQQTFWGAESLRFEQYYRDYGKFVPDVILVAIESPNDHAKRTAQYSPFTKDFVVPEGKTFEPHIEGKGVEYLEWMTKELKPAIDRRYRTLADADHTGICGYSTGGLISTYALLAHAETFHRAIIMSAAVCIWMDKLEEVLKTADYSHICRLYLDTGTNEFGRMTTKEEFLAGSEIIRSYFVRGGLTPKTMKYNVYQDAIHNQREWRMRFPDALRWVFPEF</sequence>
<dbReference type="Proteomes" id="UP001198962">
    <property type="component" value="Unassembled WGS sequence"/>
</dbReference>
<dbReference type="PANTHER" id="PTHR48098:SF6">
    <property type="entry name" value="FERRI-BACILLIBACTIN ESTERASE BESA"/>
    <property type="match status" value="1"/>
</dbReference>
<keyword evidence="2" id="KW-1185">Reference proteome</keyword>
<comment type="caution">
    <text evidence="1">The sequence shown here is derived from an EMBL/GenBank/DDBJ whole genome shotgun (WGS) entry which is preliminary data.</text>
</comment>
<dbReference type="AlphaFoldDB" id="A0AAE3DIC2"/>
<dbReference type="PANTHER" id="PTHR48098">
    <property type="entry name" value="ENTEROCHELIN ESTERASE-RELATED"/>
    <property type="match status" value="1"/>
</dbReference>
<dbReference type="InterPro" id="IPR000801">
    <property type="entry name" value="Esterase-like"/>
</dbReference>
<dbReference type="RefSeq" id="WP_308450241.1">
    <property type="nucleotide sequence ID" value="NZ_JAJEPU010000001.1"/>
</dbReference>
<organism evidence="1 2">
    <name type="scientific">Brotaphodocola catenula</name>
    <dbReference type="NCBI Taxonomy" id="2885361"/>
    <lineage>
        <taxon>Bacteria</taxon>
        <taxon>Bacillati</taxon>
        <taxon>Bacillota</taxon>
        <taxon>Clostridia</taxon>
        <taxon>Lachnospirales</taxon>
        <taxon>Lachnospiraceae</taxon>
        <taxon>Brotaphodocola</taxon>
    </lineage>
</organism>
<evidence type="ECO:0000313" key="2">
    <source>
        <dbReference type="Proteomes" id="UP001198962"/>
    </source>
</evidence>
<accession>A0AAE3DIC2</accession>
<name>A0AAE3DIC2_9FIRM</name>
<dbReference type="Gene3D" id="3.40.50.1820">
    <property type="entry name" value="alpha/beta hydrolase"/>
    <property type="match status" value="1"/>
</dbReference>
<keyword evidence="1" id="KW-0378">Hydrolase</keyword>
<gene>
    <name evidence="1" type="ORF">LKD32_00140</name>
</gene>
<protein>
    <submittedName>
        <fullName evidence="1">Alpha/beta hydrolase</fullName>
    </submittedName>
</protein>
<evidence type="ECO:0000313" key="1">
    <source>
        <dbReference type="EMBL" id="MCC2163309.1"/>
    </source>
</evidence>
<dbReference type="GO" id="GO:0016787">
    <property type="term" value="F:hydrolase activity"/>
    <property type="evidence" value="ECO:0007669"/>
    <property type="project" value="UniProtKB-KW"/>
</dbReference>
<dbReference type="Pfam" id="PF00756">
    <property type="entry name" value="Esterase"/>
    <property type="match status" value="1"/>
</dbReference>